<dbReference type="PRINTS" id="PR00359">
    <property type="entry name" value="BP450"/>
</dbReference>
<dbReference type="PANTHER" id="PTHR46696:SF6">
    <property type="entry name" value="P450, PUTATIVE (EUROFUNG)-RELATED"/>
    <property type="match status" value="1"/>
</dbReference>
<dbReference type="RefSeq" id="WP_092570246.1">
    <property type="nucleotide sequence ID" value="NZ_BMXH01000005.1"/>
</dbReference>
<keyword evidence="4" id="KW-1185">Reference proteome</keyword>
<dbReference type="InterPro" id="IPR017972">
    <property type="entry name" value="Cyt_P450_CS"/>
</dbReference>
<comment type="similarity">
    <text evidence="1 2">Belongs to the cytochrome P450 family.</text>
</comment>
<dbReference type="Pfam" id="PF00067">
    <property type="entry name" value="p450"/>
    <property type="match status" value="1"/>
</dbReference>
<dbReference type="Proteomes" id="UP000198500">
    <property type="component" value="Unassembled WGS sequence"/>
</dbReference>
<dbReference type="SUPFAM" id="SSF48264">
    <property type="entry name" value="Cytochrome P450"/>
    <property type="match status" value="1"/>
</dbReference>
<dbReference type="PROSITE" id="PS00086">
    <property type="entry name" value="CYTOCHROME_P450"/>
    <property type="match status" value="1"/>
</dbReference>
<keyword evidence="2" id="KW-0408">Iron</keyword>
<dbReference type="GO" id="GO:0016705">
    <property type="term" value="F:oxidoreductase activity, acting on paired donors, with incorporation or reduction of molecular oxygen"/>
    <property type="evidence" value="ECO:0007669"/>
    <property type="project" value="InterPro"/>
</dbReference>
<dbReference type="CDD" id="cd11038">
    <property type="entry name" value="CYP_AurH-like"/>
    <property type="match status" value="1"/>
</dbReference>
<dbReference type="STRING" id="574349.SAMN05443545_106137"/>
<dbReference type="InterPro" id="IPR002397">
    <property type="entry name" value="Cyt_P450_B"/>
</dbReference>
<dbReference type="Gene3D" id="1.10.630.10">
    <property type="entry name" value="Cytochrome P450"/>
    <property type="match status" value="1"/>
</dbReference>
<evidence type="ECO:0000256" key="2">
    <source>
        <dbReference type="RuleBase" id="RU000461"/>
    </source>
</evidence>
<dbReference type="PANTHER" id="PTHR46696">
    <property type="entry name" value="P450, PUTATIVE (EUROFUNG)-RELATED"/>
    <property type="match status" value="1"/>
</dbReference>
<reference evidence="3 4" key="1">
    <citation type="submission" date="2016-10" db="EMBL/GenBank/DDBJ databases">
        <authorList>
            <person name="de Groot N.N."/>
        </authorList>
    </citation>
    <scope>NUCLEOTIDE SEQUENCE [LARGE SCALE GENOMIC DNA]</scope>
    <source>
        <strain evidence="3 4">DSM 19219</strain>
    </source>
</reference>
<dbReference type="InterPro" id="IPR036396">
    <property type="entry name" value="Cyt_P450_sf"/>
</dbReference>
<proteinExistence type="inferred from homology"/>
<accession>A0A1H3CYK1</accession>
<keyword evidence="2" id="KW-0560">Oxidoreductase</keyword>
<gene>
    <name evidence="3" type="ORF">SAMN05443545_106137</name>
</gene>
<dbReference type="GO" id="GO:0005506">
    <property type="term" value="F:iron ion binding"/>
    <property type="evidence" value="ECO:0007669"/>
    <property type="project" value="InterPro"/>
</dbReference>
<sequence length="402" mass="45351">MNTATQDTLDSAYFNVSDPDFVIHSQAVHDARERNWFARTNYGLAVLRYEEMKTLLRHPKLRQGSAAWPRHNGVTEGKFADWWNEVLLNKEGPDHARLRRLVNPAFSPKVLEQMNPRFQALAQELIDAMVAKGECEFMSEFAEPYAARVICIMLGLPESEWHMIAKWSATLGLALGITLKQDLPRIEEALEGLYHYADQLIDDRLANPGDDFVSRLVLAQRDDDALSHDELRIMLVLLIFGGMDTTRNQLGLGMESFMQHPDQWERLAEQPELAGNAVAEVMRTNPTVTWVTREAVETFEYQGLQIDAGTTVHLFSQAAGTDPRAMPDPSFNIEAERPPHFGFGGGTHHCLGHFIAKSDMSIAMPLLARHMTQIRLNGEPQWLPRSGNTGPVSLPLTFQVRR</sequence>
<organism evidence="3 4">
    <name type="scientific">Aidingimonas halophila</name>
    <dbReference type="NCBI Taxonomy" id="574349"/>
    <lineage>
        <taxon>Bacteria</taxon>
        <taxon>Pseudomonadati</taxon>
        <taxon>Pseudomonadota</taxon>
        <taxon>Gammaproteobacteria</taxon>
        <taxon>Oceanospirillales</taxon>
        <taxon>Halomonadaceae</taxon>
        <taxon>Aidingimonas</taxon>
    </lineage>
</organism>
<dbReference type="OrthoDB" id="4258484at2"/>
<dbReference type="GO" id="GO:0004497">
    <property type="term" value="F:monooxygenase activity"/>
    <property type="evidence" value="ECO:0007669"/>
    <property type="project" value="UniProtKB-KW"/>
</dbReference>
<keyword evidence="2" id="KW-0349">Heme</keyword>
<dbReference type="InterPro" id="IPR001128">
    <property type="entry name" value="Cyt_P450"/>
</dbReference>
<name>A0A1H3CYK1_9GAMM</name>
<keyword evidence="2" id="KW-0479">Metal-binding</keyword>
<dbReference type="AlphaFoldDB" id="A0A1H3CYK1"/>
<keyword evidence="2" id="KW-0503">Monooxygenase</keyword>
<evidence type="ECO:0000256" key="1">
    <source>
        <dbReference type="ARBA" id="ARBA00010617"/>
    </source>
</evidence>
<evidence type="ECO:0000313" key="3">
    <source>
        <dbReference type="EMBL" id="SDX58978.1"/>
    </source>
</evidence>
<evidence type="ECO:0000313" key="4">
    <source>
        <dbReference type="Proteomes" id="UP000198500"/>
    </source>
</evidence>
<dbReference type="GO" id="GO:0020037">
    <property type="term" value="F:heme binding"/>
    <property type="evidence" value="ECO:0007669"/>
    <property type="project" value="InterPro"/>
</dbReference>
<protein>
    <submittedName>
        <fullName evidence="3">Cytochrome P450</fullName>
    </submittedName>
</protein>
<dbReference type="EMBL" id="FNNI01000006">
    <property type="protein sequence ID" value="SDX58978.1"/>
    <property type="molecule type" value="Genomic_DNA"/>
</dbReference>